<proteinExistence type="predicted"/>
<reference evidence="3" key="1">
    <citation type="submission" date="2023-12" db="EMBL/GenBank/DDBJ databases">
        <title>Genome assembly of Anisodus tanguticus.</title>
        <authorList>
            <person name="Wang Y.-J."/>
        </authorList>
    </citation>
    <scope>NUCLEOTIDE SEQUENCE</scope>
    <source>
        <strain evidence="3">KB-2021</strain>
        <tissue evidence="3">Leaf</tissue>
    </source>
</reference>
<dbReference type="Proteomes" id="UP001291623">
    <property type="component" value="Unassembled WGS sequence"/>
</dbReference>
<gene>
    <name evidence="3" type="ORF">RND71_002624</name>
</gene>
<evidence type="ECO:0000259" key="2">
    <source>
        <dbReference type="Pfam" id="PF14111"/>
    </source>
</evidence>
<organism evidence="3 4">
    <name type="scientific">Anisodus tanguticus</name>
    <dbReference type="NCBI Taxonomy" id="243964"/>
    <lineage>
        <taxon>Eukaryota</taxon>
        <taxon>Viridiplantae</taxon>
        <taxon>Streptophyta</taxon>
        <taxon>Embryophyta</taxon>
        <taxon>Tracheophyta</taxon>
        <taxon>Spermatophyta</taxon>
        <taxon>Magnoliopsida</taxon>
        <taxon>eudicotyledons</taxon>
        <taxon>Gunneridae</taxon>
        <taxon>Pentapetalae</taxon>
        <taxon>asterids</taxon>
        <taxon>lamiids</taxon>
        <taxon>Solanales</taxon>
        <taxon>Solanaceae</taxon>
        <taxon>Solanoideae</taxon>
        <taxon>Hyoscyameae</taxon>
        <taxon>Anisodus</taxon>
    </lineage>
</organism>
<dbReference type="AlphaFoldDB" id="A0AAE1T3Y9"/>
<evidence type="ECO:0000256" key="1">
    <source>
        <dbReference type="SAM" id="MobiDB-lite"/>
    </source>
</evidence>
<evidence type="ECO:0000313" key="4">
    <source>
        <dbReference type="Proteomes" id="UP001291623"/>
    </source>
</evidence>
<dbReference type="PANTHER" id="PTHR31286">
    <property type="entry name" value="GLYCINE-RICH CELL WALL STRUCTURAL PROTEIN 1.8-LIKE"/>
    <property type="match status" value="1"/>
</dbReference>
<accession>A0AAE1T3Y9</accession>
<feature type="compositionally biased region" description="Polar residues" evidence="1">
    <location>
        <begin position="186"/>
        <end position="200"/>
    </location>
</feature>
<dbReference type="InterPro" id="IPR025558">
    <property type="entry name" value="DUF4283"/>
</dbReference>
<keyword evidence="4" id="KW-1185">Reference proteome</keyword>
<dbReference type="InterPro" id="IPR040256">
    <property type="entry name" value="At4g02000-like"/>
</dbReference>
<dbReference type="PANTHER" id="PTHR31286:SF179">
    <property type="entry name" value="RNASE H TYPE-1 DOMAIN-CONTAINING PROTEIN"/>
    <property type="match status" value="1"/>
</dbReference>
<name>A0AAE1T3Y9_9SOLA</name>
<comment type="caution">
    <text evidence="3">The sequence shown here is derived from an EMBL/GenBank/DDBJ whole genome shotgun (WGS) entry which is preliminary data.</text>
</comment>
<feature type="compositionally biased region" description="Acidic residues" evidence="1">
    <location>
        <begin position="209"/>
        <end position="254"/>
    </location>
</feature>
<protein>
    <recommendedName>
        <fullName evidence="2">DUF4283 domain-containing protein</fullName>
    </recommendedName>
</protein>
<feature type="region of interest" description="Disordered" evidence="1">
    <location>
        <begin position="129"/>
        <end position="157"/>
    </location>
</feature>
<dbReference type="Pfam" id="PF14111">
    <property type="entry name" value="DUF4283"/>
    <property type="match status" value="1"/>
</dbReference>
<feature type="region of interest" description="Disordered" evidence="1">
    <location>
        <begin position="185"/>
        <end position="254"/>
    </location>
</feature>
<feature type="domain" description="DUF4283" evidence="2">
    <location>
        <begin position="276"/>
        <end position="321"/>
    </location>
</feature>
<dbReference type="EMBL" id="JAVYJV010000001">
    <property type="protein sequence ID" value="KAK4380762.1"/>
    <property type="molecule type" value="Genomic_DNA"/>
</dbReference>
<sequence>MRTFKWDIWFTPEEETSMVVIWLSFPNLPPNFYVSSILFSIASVVGKPIAIDADTLKKIRPSCARVKVEADLLKEHPQKYKIKIMNGEEMETVSYKIHYDFLPKYCSTCMLQGHDLQGCWKEHPKLQPEKKIDGDGTMAAAAKETSSKKVGHHPTTSAAQPIVGATYAQTINLRSLNPKFPIASLKNATGNRPETISTAIGNPPIERSDSEEEDEDNSEEDDEEEDEEECFDSDPEDQSGDNESDVEMEDYMEESYEEEIERLFEKKEVEAMIHHQDLTLAVVGKFSHGWPDIGLLRSAIPKQCGLKADVRVGLLCDRHVLDSMYNCCRF</sequence>
<evidence type="ECO:0000313" key="3">
    <source>
        <dbReference type="EMBL" id="KAK4380762.1"/>
    </source>
</evidence>